<feature type="region of interest" description="Disordered" evidence="1">
    <location>
        <begin position="1"/>
        <end position="29"/>
    </location>
</feature>
<name>A0A6J8A1B3_MYTCO</name>
<evidence type="ECO:0000313" key="2">
    <source>
        <dbReference type="EMBL" id="CAC5358967.1"/>
    </source>
</evidence>
<dbReference type="OrthoDB" id="6201262at2759"/>
<organism evidence="2 3">
    <name type="scientific">Mytilus coruscus</name>
    <name type="common">Sea mussel</name>
    <dbReference type="NCBI Taxonomy" id="42192"/>
    <lineage>
        <taxon>Eukaryota</taxon>
        <taxon>Metazoa</taxon>
        <taxon>Spiralia</taxon>
        <taxon>Lophotrochozoa</taxon>
        <taxon>Mollusca</taxon>
        <taxon>Bivalvia</taxon>
        <taxon>Autobranchia</taxon>
        <taxon>Pteriomorphia</taxon>
        <taxon>Mytilida</taxon>
        <taxon>Mytiloidea</taxon>
        <taxon>Mytilidae</taxon>
        <taxon>Mytilinae</taxon>
        <taxon>Mytilus</taxon>
    </lineage>
</organism>
<protein>
    <submittedName>
        <fullName evidence="2">Uncharacterized protein</fullName>
    </submittedName>
</protein>
<reference evidence="2 3" key="1">
    <citation type="submission" date="2020-06" db="EMBL/GenBank/DDBJ databases">
        <authorList>
            <person name="Li R."/>
            <person name="Bekaert M."/>
        </authorList>
    </citation>
    <scope>NUCLEOTIDE SEQUENCE [LARGE SCALE GENOMIC DNA]</scope>
    <source>
        <strain evidence="3">wild</strain>
    </source>
</reference>
<keyword evidence="3" id="KW-1185">Reference proteome</keyword>
<proteinExistence type="predicted"/>
<dbReference type="AlphaFoldDB" id="A0A6J8A1B3"/>
<dbReference type="Proteomes" id="UP000507470">
    <property type="component" value="Unassembled WGS sequence"/>
</dbReference>
<evidence type="ECO:0000256" key="1">
    <source>
        <dbReference type="SAM" id="MobiDB-lite"/>
    </source>
</evidence>
<evidence type="ECO:0000313" key="3">
    <source>
        <dbReference type="Proteomes" id="UP000507470"/>
    </source>
</evidence>
<sequence length="261" mass="30115">MDSQDITRPTRSSNPPKVYTPSVTRSHENNPMTYILNAKKALDKKIESTDRDHSYNIKFKEDRTYRLYTKTSKSNLPEVNKQLMIVEESLSIKNKNTSLSRRQLFRINMFNTTCRIDANGYMLQTFIQEDLHKICQELQSNKSCSHLNEKIKQMCLFTIGQINNPQNGQSKAILSAKPILNTTVPSNANDDTRVNAKDICTMKEHPQHLDKMHTELNDSNNDIDIHNHQSNSPYKLMTIMDKDLTNPCCTYMNNLDNQSLV</sequence>
<dbReference type="EMBL" id="CACVKT020000425">
    <property type="protein sequence ID" value="CAC5358967.1"/>
    <property type="molecule type" value="Genomic_DNA"/>
</dbReference>
<accession>A0A6J8A1B3</accession>
<gene>
    <name evidence="2" type="ORF">MCOR_1999</name>
</gene>